<name>A0A9X0UFT4_9PROT</name>
<proteinExistence type="predicted"/>
<sequence>MAHDTFVQDGKLLYSTEFTALNNSGVAGRAVLLLDQNAQTLTVDIQATGLEADQMHIQHIHGFADDKDAMTPTIALDDDGDGFVELVEGLAAYGPIQLNLTLDPASAAHDHGTEGHDHTAEAVFPTVGADGVLSYRETFHFDASDPNAQVILDGITPLEFKEIVLHGMTTTARQGQGTEGEVDGTAGYKLVLPIASGELMGVASAADVLGAVDHLGLEYGEVVDWQAIGDQVIANFEATGQWFI</sequence>
<dbReference type="RefSeq" id="WP_186773853.1">
    <property type="nucleotide sequence ID" value="NZ_JACOMF010000122.1"/>
</dbReference>
<reference evidence="1" key="1">
    <citation type="submission" date="2020-08" db="EMBL/GenBank/DDBJ databases">
        <authorList>
            <person name="Hu Y."/>
            <person name="Nguyen S.V."/>
            <person name="Li F."/>
            <person name="Fanning S."/>
        </authorList>
    </citation>
    <scope>NUCLEOTIDE SEQUENCE</scope>
    <source>
        <strain evidence="1">SYSU D8009</strain>
    </source>
</reference>
<organism evidence="1 2">
    <name type="scientific">Siccirubricoccus deserti</name>
    <dbReference type="NCBI Taxonomy" id="2013562"/>
    <lineage>
        <taxon>Bacteria</taxon>
        <taxon>Pseudomonadati</taxon>
        <taxon>Pseudomonadota</taxon>
        <taxon>Alphaproteobacteria</taxon>
        <taxon>Acetobacterales</taxon>
        <taxon>Roseomonadaceae</taxon>
        <taxon>Siccirubricoccus</taxon>
    </lineage>
</organism>
<keyword evidence="2" id="KW-1185">Reference proteome</keyword>
<dbReference type="EMBL" id="JACOMF010000122">
    <property type="protein sequence ID" value="MBC4019122.1"/>
    <property type="molecule type" value="Genomic_DNA"/>
</dbReference>
<dbReference type="AlphaFoldDB" id="A0A9X0UFT4"/>
<evidence type="ECO:0000313" key="1">
    <source>
        <dbReference type="EMBL" id="MBC4019122.1"/>
    </source>
</evidence>
<evidence type="ECO:0000313" key="2">
    <source>
        <dbReference type="Proteomes" id="UP000600101"/>
    </source>
</evidence>
<gene>
    <name evidence="1" type="ORF">H7965_28210</name>
</gene>
<protein>
    <submittedName>
        <fullName evidence="1">CHRD domain-containing protein</fullName>
    </submittedName>
</protein>
<accession>A0A9X0UFT4</accession>
<comment type="caution">
    <text evidence="1">The sequence shown here is derived from an EMBL/GenBank/DDBJ whole genome shotgun (WGS) entry which is preliminary data.</text>
</comment>
<dbReference type="Proteomes" id="UP000600101">
    <property type="component" value="Unassembled WGS sequence"/>
</dbReference>